<keyword evidence="5" id="KW-1185">Reference proteome</keyword>
<dbReference type="RefSeq" id="WP_273620207.1">
    <property type="nucleotide sequence ID" value="NZ_CP117418.1"/>
</dbReference>
<dbReference type="PANTHER" id="PTHR48081:SF8">
    <property type="entry name" value="ALPHA_BETA HYDROLASE FOLD-3 DOMAIN-CONTAINING PROTEIN-RELATED"/>
    <property type="match status" value="1"/>
</dbReference>
<evidence type="ECO:0000313" key="4">
    <source>
        <dbReference type="EMBL" id="WCT79935.1"/>
    </source>
</evidence>
<dbReference type="InterPro" id="IPR013094">
    <property type="entry name" value="AB_hydrolase_3"/>
</dbReference>
<name>A0ABY7U4C3_9SPHN</name>
<evidence type="ECO:0000259" key="3">
    <source>
        <dbReference type="Pfam" id="PF07859"/>
    </source>
</evidence>
<evidence type="ECO:0000256" key="1">
    <source>
        <dbReference type="ARBA" id="ARBA00010515"/>
    </source>
</evidence>
<keyword evidence="2 4" id="KW-0378">Hydrolase</keyword>
<dbReference type="EMBL" id="CP117418">
    <property type="protein sequence ID" value="WCT79935.1"/>
    <property type="molecule type" value="Genomic_DNA"/>
</dbReference>
<keyword evidence="4" id="KW-0614">Plasmid</keyword>
<sequence length="307" mass="32721">MTKPYVRSDVAAFLAAGQASGALAINELPVAEARAAIRAMGQAMDLPPEPLAVVRDMACGSIPLRLYDARAARETGPLILFFHGGGFVFGDLDSHDSFCRFVAQRCDLPVLAVDYRLAPEHPFPAFAQDAEEVARWVAAGPDVLGHAPTGIVTCGDSAGGHMAILVAQRLGARPAQRPVLAQWAIYPFLGAGDDWPSFRDFGEGYMLTRAAMDWFDALCGKPEGEARYNLLLGPVPPTPLLIQTAALDPLRDPARHYADMARAAGARVVQIEAEGMIHGYVNMRAALSSAQQDVESLLAAGMALLAD</sequence>
<reference evidence="4 5" key="1">
    <citation type="submission" date="2023-02" db="EMBL/GenBank/DDBJ databases">
        <title>Genome sequence of Novosphingobium humi KACC 19094.</title>
        <authorList>
            <person name="Kim S."/>
            <person name="Heo J."/>
            <person name="Kwon S.-W."/>
        </authorList>
    </citation>
    <scope>NUCLEOTIDE SEQUENCE [LARGE SCALE GENOMIC DNA]</scope>
    <source>
        <strain evidence="4 5">KACC 19094</strain>
        <plasmid evidence="4 5">unnamed1</plasmid>
    </source>
</reference>
<protein>
    <submittedName>
        <fullName evidence="4">Alpha/beta hydrolase</fullName>
    </submittedName>
</protein>
<accession>A0ABY7U4C3</accession>
<comment type="similarity">
    <text evidence="1">Belongs to the 'GDXG' lipolytic enzyme family.</text>
</comment>
<dbReference type="InterPro" id="IPR002168">
    <property type="entry name" value="Lipase_GDXG_HIS_AS"/>
</dbReference>
<proteinExistence type="inferred from homology"/>
<evidence type="ECO:0000256" key="2">
    <source>
        <dbReference type="ARBA" id="ARBA00022801"/>
    </source>
</evidence>
<organism evidence="4 5">
    <name type="scientific">Novosphingobium humi</name>
    <dbReference type="NCBI Taxonomy" id="2282397"/>
    <lineage>
        <taxon>Bacteria</taxon>
        <taxon>Pseudomonadati</taxon>
        <taxon>Pseudomonadota</taxon>
        <taxon>Alphaproteobacteria</taxon>
        <taxon>Sphingomonadales</taxon>
        <taxon>Sphingomonadaceae</taxon>
        <taxon>Novosphingobium</taxon>
    </lineage>
</organism>
<dbReference type="GO" id="GO:0016787">
    <property type="term" value="F:hydrolase activity"/>
    <property type="evidence" value="ECO:0007669"/>
    <property type="project" value="UniProtKB-KW"/>
</dbReference>
<dbReference type="SUPFAM" id="SSF53474">
    <property type="entry name" value="alpha/beta-Hydrolases"/>
    <property type="match status" value="1"/>
</dbReference>
<dbReference type="InterPro" id="IPR029058">
    <property type="entry name" value="AB_hydrolase_fold"/>
</dbReference>
<evidence type="ECO:0000313" key="5">
    <source>
        <dbReference type="Proteomes" id="UP001218231"/>
    </source>
</evidence>
<dbReference type="InterPro" id="IPR050300">
    <property type="entry name" value="GDXG_lipolytic_enzyme"/>
</dbReference>
<dbReference type="Pfam" id="PF07859">
    <property type="entry name" value="Abhydrolase_3"/>
    <property type="match status" value="1"/>
</dbReference>
<dbReference type="PANTHER" id="PTHR48081">
    <property type="entry name" value="AB HYDROLASE SUPERFAMILY PROTEIN C4A8.06C"/>
    <property type="match status" value="1"/>
</dbReference>
<gene>
    <name evidence="4" type="ORF">PQ457_17890</name>
</gene>
<dbReference type="Proteomes" id="UP001218231">
    <property type="component" value="Plasmid unnamed1"/>
</dbReference>
<geneLocation type="plasmid" evidence="4 5">
    <name>unnamed1</name>
</geneLocation>
<dbReference type="PROSITE" id="PS01173">
    <property type="entry name" value="LIPASE_GDXG_HIS"/>
    <property type="match status" value="1"/>
</dbReference>
<feature type="domain" description="Alpha/beta hydrolase fold-3" evidence="3">
    <location>
        <begin position="79"/>
        <end position="281"/>
    </location>
</feature>
<dbReference type="Gene3D" id="3.40.50.1820">
    <property type="entry name" value="alpha/beta hydrolase"/>
    <property type="match status" value="1"/>
</dbReference>